<proteinExistence type="predicted"/>
<dbReference type="InterPro" id="IPR050232">
    <property type="entry name" value="FBL13/AtMIF1-like"/>
</dbReference>
<protein>
    <submittedName>
        <fullName evidence="1">F-box protein</fullName>
    </submittedName>
</protein>
<dbReference type="AlphaFoldDB" id="A0A1R3HH84"/>
<name>A0A1R3HH84_9ROSI</name>
<comment type="caution">
    <text evidence="1">The sequence shown here is derived from an EMBL/GenBank/DDBJ whole genome shotgun (WGS) entry which is preliminary data.</text>
</comment>
<organism evidence="1 2">
    <name type="scientific">Corchorus olitorius</name>
    <dbReference type="NCBI Taxonomy" id="93759"/>
    <lineage>
        <taxon>Eukaryota</taxon>
        <taxon>Viridiplantae</taxon>
        <taxon>Streptophyta</taxon>
        <taxon>Embryophyta</taxon>
        <taxon>Tracheophyta</taxon>
        <taxon>Spermatophyta</taxon>
        <taxon>Magnoliopsida</taxon>
        <taxon>eudicotyledons</taxon>
        <taxon>Gunneridae</taxon>
        <taxon>Pentapetalae</taxon>
        <taxon>rosids</taxon>
        <taxon>malvids</taxon>
        <taxon>Malvales</taxon>
        <taxon>Malvaceae</taxon>
        <taxon>Grewioideae</taxon>
        <taxon>Apeibeae</taxon>
        <taxon>Corchorus</taxon>
    </lineage>
</organism>
<dbReference type="EMBL" id="AWUE01020173">
    <property type="protein sequence ID" value="OMO69701.1"/>
    <property type="molecule type" value="Genomic_DNA"/>
</dbReference>
<sequence length="230" mass="26059">MLSHAARHRIEEMDFDSDIDTHDDYEAVIAMSLPHSLLNSDSLTSLKLATQSLTEIKFPTSIWLPRLKTLKLTMRSSEFEFPTSVWLPSIKTLHIEWFEDCEDLILPNCCPVLQELIVLCRSYYLHIPIESTSLQRLTIESFMPDSSSSSCASIEVNCSNLQSFNICSIRRVIIQVCDLYSLAEADIDMDCTPYLRGSRESLLGRIILGLLESIHHVKSLKLSSSTVEVC</sequence>
<gene>
    <name evidence="1" type="ORF">COLO4_28964</name>
</gene>
<dbReference type="PANTHER" id="PTHR31900">
    <property type="entry name" value="F-BOX/RNI SUPERFAMILY PROTEIN-RELATED"/>
    <property type="match status" value="1"/>
</dbReference>
<evidence type="ECO:0000313" key="1">
    <source>
        <dbReference type="EMBL" id="OMO69701.1"/>
    </source>
</evidence>
<dbReference type="Gene3D" id="3.80.10.10">
    <property type="entry name" value="Ribonuclease Inhibitor"/>
    <property type="match status" value="1"/>
</dbReference>
<accession>A0A1R3HH84</accession>
<keyword evidence="2" id="KW-1185">Reference proteome</keyword>
<evidence type="ECO:0000313" key="2">
    <source>
        <dbReference type="Proteomes" id="UP000187203"/>
    </source>
</evidence>
<dbReference type="PANTHER" id="PTHR31900:SF30">
    <property type="entry name" value="SUPERFAMILY PROTEIN, PUTATIVE-RELATED"/>
    <property type="match status" value="1"/>
</dbReference>
<dbReference type="InterPro" id="IPR032675">
    <property type="entry name" value="LRR_dom_sf"/>
</dbReference>
<dbReference type="SUPFAM" id="SSF52058">
    <property type="entry name" value="L domain-like"/>
    <property type="match status" value="1"/>
</dbReference>
<dbReference type="Proteomes" id="UP000187203">
    <property type="component" value="Unassembled WGS sequence"/>
</dbReference>
<reference evidence="2" key="1">
    <citation type="submission" date="2013-09" db="EMBL/GenBank/DDBJ databases">
        <title>Corchorus olitorius genome sequencing.</title>
        <authorList>
            <person name="Alam M."/>
            <person name="Haque M.S."/>
            <person name="Islam M.S."/>
            <person name="Emdad E.M."/>
            <person name="Islam M.M."/>
            <person name="Ahmed B."/>
            <person name="Halim A."/>
            <person name="Hossen Q.M.M."/>
            <person name="Hossain M.Z."/>
            <person name="Ahmed R."/>
            <person name="Khan M.M."/>
            <person name="Islam R."/>
            <person name="Rashid M.M."/>
            <person name="Khan S.A."/>
            <person name="Rahman M.S."/>
            <person name="Alam M."/>
            <person name="Yahiya A.S."/>
            <person name="Khan M.S."/>
            <person name="Azam M.S."/>
            <person name="Haque T."/>
            <person name="Lashkar M.Z.H."/>
            <person name="Akhand A.I."/>
            <person name="Morshed G."/>
            <person name="Roy S."/>
            <person name="Uddin K.S."/>
            <person name="Rabeya T."/>
            <person name="Hossain A.S."/>
            <person name="Chowdhury A."/>
            <person name="Snigdha A.R."/>
            <person name="Mortoza M.S."/>
            <person name="Matin S.A."/>
            <person name="Hoque S.M.E."/>
            <person name="Islam M.K."/>
            <person name="Roy D.K."/>
            <person name="Haider R."/>
            <person name="Moosa M.M."/>
            <person name="Elias S.M."/>
            <person name="Hasan A.M."/>
            <person name="Jahan S."/>
            <person name="Shafiuddin M."/>
            <person name="Mahmood N."/>
            <person name="Shommy N.S."/>
        </authorList>
    </citation>
    <scope>NUCLEOTIDE SEQUENCE [LARGE SCALE GENOMIC DNA]</scope>
    <source>
        <strain evidence="2">cv. O-4</strain>
    </source>
</reference>